<keyword evidence="3 8" id="KW-0812">Transmembrane</keyword>
<proteinExistence type="inferred from homology"/>
<comment type="subcellular location">
    <subcellularLocation>
        <location evidence="1">Membrane</location>
        <topology evidence="1">Multi-pass membrane protein</topology>
    </subcellularLocation>
</comment>
<dbReference type="EMBL" id="OU900098">
    <property type="protein sequence ID" value="CAG9862573.1"/>
    <property type="molecule type" value="Genomic_DNA"/>
</dbReference>
<dbReference type="Proteomes" id="UP001153712">
    <property type="component" value="Chromosome 5"/>
</dbReference>
<evidence type="ECO:0000256" key="2">
    <source>
        <dbReference type="ARBA" id="ARBA00008444"/>
    </source>
</evidence>
<accession>A0A9N9TQB8</accession>
<feature type="transmembrane region" description="Helical" evidence="8">
    <location>
        <begin position="176"/>
        <end position="199"/>
    </location>
</feature>
<protein>
    <recommendedName>
        <fullName evidence="6">Complex I assembly factor TIMMDC1, mitochondrial</fullName>
    </recommendedName>
    <alternativeName>
        <fullName evidence="7">Translocase of inner mitochondrial membrane domain-containing protein 1</fullName>
    </alternativeName>
</protein>
<dbReference type="InterPro" id="IPR055299">
    <property type="entry name" value="TIMMDC1"/>
</dbReference>
<dbReference type="OrthoDB" id="5826189at2759"/>
<feature type="transmembrane region" description="Helical" evidence="8">
    <location>
        <begin position="127"/>
        <end position="148"/>
    </location>
</feature>
<dbReference type="PANTHER" id="PTHR13002:SF1">
    <property type="entry name" value="COMPLEX I ASSEMBLY FACTOR TIMMDC1, MITOCHONDRIAL"/>
    <property type="match status" value="1"/>
</dbReference>
<evidence type="ECO:0000256" key="3">
    <source>
        <dbReference type="ARBA" id="ARBA00022692"/>
    </source>
</evidence>
<dbReference type="AlphaFoldDB" id="A0A9N9TQB8"/>
<dbReference type="GO" id="GO:0005739">
    <property type="term" value="C:mitochondrion"/>
    <property type="evidence" value="ECO:0007669"/>
    <property type="project" value="TreeGrafter"/>
</dbReference>
<evidence type="ECO:0000313" key="10">
    <source>
        <dbReference type="Proteomes" id="UP001153712"/>
    </source>
</evidence>
<evidence type="ECO:0000256" key="1">
    <source>
        <dbReference type="ARBA" id="ARBA00004141"/>
    </source>
</evidence>
<keyword evidence="4 8" id="KW-1133">Transmembrane helix</keyword>
<comment type="similarity">
    <text evidence="2">Belongs to the Tim17/Tim22/Tim23 family.</text>
</comment>
<evidence type="ECO:0000256" key="6">
    <source>
        <dbReference type="ARBA" id="ARBA00040778"/>
    </source>
</evidence>
<dbReference type="GO" id="GO:0032981">
    <property type="term" value="P:mitochondrial respiratory chain complex I assembly"/>
    <property type="evidence" value="ECO:0007669"/>
    <property type="project" value="InterPro"/>
</dbReference>
<name>A0A9N9TQB8_PHYSR</name>
<gene>
    <name evidence="9" type="ORF">PHYEVI_LOCUS8883</name>
</gene>
<keyword evidence="5 8" id="KW-0472">Membrane</keyword>
<reference evidence="9" key="1">
    <citation type="submission" date="2022-01" db="EMBL/GenBank/DDBJ databases">
        <authorList>
            <person name="King R."/>
        </authorList>
    </citation>
    <scope>NUCLEOTIDE SEQUENCE</scope>
</reference>
<evidence type="ECO:0000256" key="5">
    <source>
        <dbReference type="ARBA" id="ARBA00023136"/>
    </source>
</evidence>
<organism evidence="9 10">
    <name type="scientific">Phyllotreta striolata</name>
    <name type="common">Striped flea beetle</name>
    <name type="synonym">Crioceris striolata</name>
    <dbReference type="NCBI Taxonomy" id="444603"/>
    <lineage>
        <taxon>Eukaryota</taxon>
        <taxon>Metazoa</taxon>
        <taxon>Ecdysozoa</taxon>
        <taxon>Arthropoda</taxon>
        <taxon>Hexapoda</taxon>
        <taxon>Insecta</taxon>
        <taxon>Pterygota</taxon>
        <taxon>Neoptera</taxon>
        <taxon>Endopterygota</taxon>
        <taxon>Coleoptera</taxon>
        <taxon>Polyphaga</taxon>
        <taxon>Cucujiformia</taxon>
        <taxon>Chrysomeloidea</taxon>
        <taxon>Chrysomelidae</taxon>
        <taxon>Galerucinae</taxon>
        <taxon>Alticini</taxon>
        <taxon>Phyllotreta</taxon>
    </lineage>
</organism>
<sequence>MISTLRHTSKHCLYSFSIISLFGGNSLDQVPNENSTVPKEETGWDRLKKMFTVDEFGNLTHEVRSIVQVGCMSVFVGALYGGIMSSKNAYLEFMRSNEATKFEGHLDAKKKLQHEVTTSFSKGALKWGWRLTLFSTTFVGISTLIQTYRDKSGISEYVVAGGLSGFLYKFNAGPRAWIVGGGLGSVLGLFCGVSTTLLLKLSGISMKEARYWQNHWQDARLEYGRKELQEYLHQENFAVISLHDDEIGERGKNIANLEDVKEVEANK</sequence>
<dbReference type="GO" id="GO:0016020">
    <property type="term" value="C:membrane"/>
    <property type="evidence" value="ECO:0007669"/>
    <property type="project" value="UniProtKB-SubCell"/>
</dbReference>
<evidence type="ECO:0000256" key="7">
    <source>
        <dbReference type="ARBA" id="ARBA00041344"/>
    </source>
</evidence>
<dbReference type="PANTHER" id="PTHR13002">
    <property type="entry name" value="C3ORF1 PROTEIN-RELATED"/>
    <property type="match status" value="1"/>
</dbReference>
<evidence type="ECO:0000256" key="4">
    <source>
        <dbReference type="ARBA" id="ARBA00022989"/>
    </source>
</evidence>
<evidence type="ECO:0000313" key="9">
    <source>
        <dbReference type="EMBL" id="CAG9862573.1"/>
    </source>
</evidence>
<dbReference type="Pfam" id="PF02466">
    <property type="entry name" value="Tim17"/>
    <property type="match status" value="1"/>
</dbReference>
<evidence type="ECO:0000256" key="8">
    <source>
        <dbReference type="SAM" id="Phobius"/>
    </source>
</evidence>
<keyword evidence="10" id="KW-1185">Reference proteome</keyword>